<evidence type="ECO:0000313" key="4">
    <source>
        <dbReference type="Proteomes" id="UP000028700"/>
    </source>
</evidence>
<evidence type="ECO:0000259" key="1">
    <source>
        <dbReference type="Pfam" id="PF03551"/>
    </source>
</evidence>
<dbReference type="Proteomes" id="UP000028700">
    <property type="component" value="Unassembled WGS sequence"/>
</dbReference>
<gene>
    <name evidence="3" type="ORF">LOSG293_080340</name>
</gene>
<dbReference type="Pfam" id="PF10400">
    <property type="entry name" value="Vir_act_alpha_C"/>
    <property type="match status" value="1"/>
</dbReference>
<dbReference type="InterPro" id="IPR005149">
    <property type="entry name" value="Tscrpt_reg_PadR_N"/>
</dbReference>
<dbReference type="Gene3D" id="1.10.10.10">
    <property type="entry name" value="Winged helix-like DNA-binding domain superfamily/Winged helix DNA-binding domain"/>
    <property type="match status" value="1"/>
</dbReference>
<dbReference type="Pfam" id="PF03551">
    <property type="entry name" value="PadR"/>
    <property type="match status" value="1"/>
</dbReference>
<dbReference type="SUPFAM" id="SSF46785">
    <property type="entry name" value="Winged helix' DNA-binding domain"/>
    <property type="match status" value="1"/>
</dbReference>
<reference evidence="3" key="1">
    <citation type="journal article" date="2014" name="Genome Announc.">
        <title>Draft Genome Sequence of Lactobacillus oryzae Strain SG293T.</title>
        <authorList>
            <person name="Tanizawa Y."/>
            <person name="Fujisawa T."/>
            <person name="Mochizuki T."/>
            <person name="Kaminuma E."/>
            <person name="Nakamura Y."/>
            <person name="Tohno M."/>
        </authorList>
    </citation>
    <scope>NUCLEOTIDE SEQUENCE [LARGE SCALE GENOMIC DNA]</scope>
    <source>
        <strain evidence="3">SG293</strain>
    </source>
</reference>
<dbReference type="AlphaFoldDB" id="A0A081BHN0"/>
<dbReference type="InterPro" id="IPR036388">
    <property type="entry name" value="WH-like_DNA-bd_sf"/>
</dbReference>
<evidence type="ECO:0000313" key="3">
    <source>
        <dbReference type="EMBL" id="GAK47548.1"/>
    </source>
</evidence>
<evidence type="ECO:0000259" key="2">
    <source>
        <dbReference type="Pfam" id="PF10400"/>
    </source>
</evidence>
<dbReference type="eggNOG" id="COG1695">
    <property type="taxonomic scope" value="Bacteria"/>
</dbReference>
<dbReference type="PANTHER" id="PTHR43252:SF6">
    <property type="entry name" value="NEGATIVE TRANSCRIPTION REGULATOR PADR"/>
    <property type="match status" value="1"/>
</dbReference>
<dbReference type="OrthoDB" id="9783723at2"/>
<dbReference type="InterPro" id="IPR036390">
    <property type="entry name" value="WH_DNA-bd_sf"/>
</dbReference>
<feature type="domain" description="Transcription regulator PadR N-terminal" evidence="1">
    <location>
        <begin position="11"/>
        <end position="85"/>
    </location>
</feature>
<dbReference type="Gene3D" id="6.10.140.190">
    <property type="match status" value="1"/>
</dbReference>
<sequence>MAQRNQLKYIILGLLSEKKLTGYDITKAFDSDIGEFWSANHSQIYPLLKRLEDDALITHELELVGEKLEKKLYSITSAGKTVLREWLSEPTPEISATKDEFILKLYFIHSADDPLLLPMLTEQHQLHQAKLTHLKNQMSRKFPDETSQNNLGHFLILQHAIQRETRYTAWLQDIIDKVSR</sequence>
<dbReference type="RefSeq" id="WP_034526970.1">
    <property type="nucleotide sequence ID" value="NZ_BBJM01000008.1"/>
</dbReference>
<comment type="caution">
    <text evidence="3">The sequence shown here is derived from an EMBL/GenBank/DDBJ whole genome shotgun (WGS) entry which is preliminary data.</text>
</comment>
<keyword evidence="4" id="KW-1185">Reference proteome</keyword>
<dbReference type="EMBL" id="BBJM01000008">
    <property type="protein sequence ID" value="GAK47548.1"/>
    <property type="molecule type" value="Genomic_DNA"/>
</dbReference>
<protein>
    <submittedName>
        <fullName evidence="3">Regulator of phenolic acid metabolism PadR</fullName>
    </submittedName>
</protein>
<accession>A0A081BHN0</accession>
<organism evidence="3 4">
    <name type="scientific">Secundilactobacillus oryzae JCM 18671</name>
    <dbReference type="NCBI Taxonomy" id="1291743"/>
    <lineage>
        <taxon>Bacteria</taxon>
        <taxon>Bacillati</taxon>
        <taxon>Bacillota</taxon>
        <taxon>Bacilli</taxon>
        <taxon>Lactobacillales</taxon>
        <taxon>Lactobacillaceae</taxon>
        <taxon>Secundilactobacillus</taxon>
    </lineage>
</organism>
<name>A0A081BHN0_9LACO</name>
<dbReference type="PANTHER" id="PTHR43252">
    <property type="entry name" value="TRANSCRIPTIONAL REGULATOR YQJI"/>
    <property type="match status" value="1"/>
</dbReference>
<feature type="domain" description="Transcription regulator PadR C-terminal" evidence="2">
    <location>
        <begin position="97"/>
        <end position="177"/>
    </location>
</feature>
<dbReference type="InterPro" id="IPR018309">
    <property type="entry name" value="Tscrpt_reg_PadR_C"/>
</dbReference>
<dbReference type="STRING" id="1291743.LOSG293_080340"/>
<proteinExistence type="predicted"/>